<dbReference type="PROSITE" id="PS51419">
    <property type="entry name" value="RAB"/>
    <property type="match status" value="1"/>
</dbReference>
<dbReference type="SUPFAM" id="SSF52540">
    <property type="entry name" value="P-loop containing nucleoside triphosphate hydrolases"/>
    <property type="match status" value="1"/>
</dbReference>
<proteinExistence type="inferred from homology"/>
<dbReference type="OMA" id="NIHYETI"/>
<dbReference type="Gene3D" id="3.40.50.300">
    <property type="entry name" value="P-loop containing nucleotide triphosphate hydrolases"/>
    <property type="match status" value="1"/>
</dbReference>
<dbReference type="VEuPathDB" id="AmoebaDB:ACA1_360520"/>
<keyword evidence="5" id="KW-1185">Reference proteome</keyword>
<protein>
    <submittedName>
        <fullName evidence="4">Ras GTPase, putative</fullName>
    </submittedName>
</protein>
<name>L8HF47_ACACF</name>
<evidence type="ECO:0000313" key="4">
    <source>
        <dbReference type="EMBL" id="ELR23036.1"/>
    </source>
</evidence>
<dbReference type="KEGG" id="acan:ACA1_360520"/>
<dbReference type="FunFam" id="3.40.50.300:FF:001447">
    <property type="entry name" value="Ras-related protein Rab-1B"/>
    <property type="match status" value="1"/>
</dbReference>
<keyword evidence="3" id="KW-0342">GTP-binding</keyword>
<dbReference type="GO" id="GO:0007165">
    <property type="term" value="P:signal transduction"/>
    <property type="evidence" value="ECO:0007669"/>
    <property type="project" value="InterPro"/>
</dbReference>
<accession>L8HF47</accession>
<dbReference type="PROSITE" id="PS51421">
    <property type="entry name" value="RAS"/>
    <property type="match status" value="1"/>
</dbReference>
<dbReference type="InterPro" id="IPR020849">
    <property type="entry name" value="Small_GTPase_Ras-type"/>
</dbReference>
<dbReference type="GO" id="GO:0003924">
    <property type="term" value="F:GTPase activity"/>
    <property type="evidence" value="ECO:0007669"/>
    <property type="project" value="InterPro"/>
</dbReference>
<evidence type="ECO:0000313" key="5">
    <source>
        <dbReference type="Proteomes" id="UP000011083"/>
    </source>
</evidence>
<dbReference type="InterPro" id="IPR001806">
    <property type="entry name" value="Small_GTPase"/>
</dbReference>
<dbReference type="PRINTS" id="PR00449">
    <property type="entry name" value="RASTRNSFRMNG"/>
</dbReference>
<keyword evidence="2" id="KW-0547">Nucleotide-binding</keyword>
<dbReference type="CDD" id="cd00876">
    <property type="entry name" value="Ras"/>
    <property type="match status" value="1"/>
</dbReference>
<organism evidence="4 5">
    <name type="scientific">Acanthamoeba castellanii (strain ATCC 30010 / Neff)</name>
    <dbReference type="NCBI Taxonomy" id="1257118"/>
    <lineage>
        <taxon>Eukaryota</taxon>
        <taxon>Amoebozoa</taxon>
        <taxon>Discosea</taxon>
        <taxon>Longamoebia</taxon>
        <taxon>Centramoebida</taxon>
        <taxon>Acanthamoebidae</taxon>
        <taxon>Acanthamoeba</taxon>
    </lineage>
</organism>
<dbReference type="PANTHER" id="PTHR24070">
    <property type="entry name" value="RAS, DI-RAS, AND RHEB FAMILY MEMBERS OF SMALL GTPASE SUPERFAMILY"/>
    <property type="match status" value="1"/>
</dbReference>
<reference evidence="4 5" key="1">
    <citation type="journal article" date="2013" name="Genome Biol.">
        <title>Genome of Acanthamoeba castellanii highlights extensive lateral gene transfer and early evolution of tyrosine kinase signaling.</title>
        <authorList>
            <person name="Clarke M."/>
            <person name="Lohan A.J."/>
            <person name="Liu B."/>
            <person name="Lagkouvardos I."/>
            <person name="Roy S."/>
            <person name="Zafar N."/>
            <person name="Bertelli C."/>
            <person name="Schilde C."/>
            <person name="Kianianmomeni A."/>
            <person name="Burglin T.R."/>
            <person name="Frech C."/>
            <person name="Turcotte B."/>
            <person name="Kopec K.O."/>
            <person name="Synnott J.M."/>
            <person name="Choo C."/>
            <person name="Paponov I."/>
            <person name="Finkler A."/>
            <person name="Soon Heng Tan C."/>
            <person name="Hutchins A.P."/>
            <person name="Weinmeier T."/>
            <person name="Rattei T."/>
            <person name="Chu J.S."/>
            <person name="Gimenez G."/>
            <person name="Irimia M."/>
            <person name="Rigden D.J."/>
            <person name="Fitzpatrick D.A."/>
            <person name="Lorenzo-Morales J."/>
            <person name="Bateman A."/>
            <person name="Chiu C.H."/>
            <person name="Tang P."/>
            <person name="Hegemann P."/>
            <person name="Fromm H."/>
            <person name="Raoult D."/>
            <person name="Greub G."/>
            <person name="Miranda-Saavedra D."/>
            <person name="Chen N."/>
            <person name="Nash P."/>
            <person name="Ginger M.L."/>
            <person name="Horn M."/>
            <person name="Schaap P."/>
            <person name="Caler L."/>
            <person name="Loftus B."/>
        </authorList>
    </citation>
    <scope>NUCLEOTIDE SEQUENCE [LARGE SCALE GENOMIC DNA]</scope>
    <source>
        <strain evidence="4 5">Neff</strain>
    </source>
</reference>
<gene>
    <name evidence="4" type="ORF">ACA1_360520</name>
</gene>
<evidence type="ECO:0000256" key="3">
    <source>
        <dbReference type="ARBA" id="ARBA00023134"/>
    </source>
</evidence>
<dbReference type="InterPro" id="IPR027417">
    <property type="entry name" value="P-loop_NTPase"/>
</dbReference>
<dbReference type="EMBL" id="KB007867">
    <property type="protein sequence ID" value="ELR23036.1"/>
    <property type="molecule type" value="Genomic_DNA"/>
</dbReference>
<dbReference type="OrthoDB" id="5976022at2759"/>
<dbReference type="GO" id="GO:0005525">
    <property type="term" value="F:GTP binding"/>
    <property type="evidence" value="ECO:0007669"/>
    <property type="project" value="UniProtKB-KW"/>
</dbReference>
<dbReference type="NCBIfam" id="TIGR00231">
    <property type="entry name" value="small_GTP"/>
    <property type="match status" value="1"/>
</dbReference>
<dbReference type="SMART" id="SM00174">
    <property type="entry name" value="RHO"/>
    <property type="match status" value="1"/>
</dbReference>
<dbReference type="Proteomes" id="UP000011083">
    <property type="component" value="Unassembled WGS sequence"/>
</dbReference>
<dbReference type="SMART" id="SM00175">
    <property type="entry name" value="RAB"/>
    <property type="match status" value="1"/>
</dbReference>
<dbReference type="STRING" id="1257118.L8HF47"/>
<dbReference type="GO" id="GO:0016020">
    <property type="term" value="C:membrane"/>
    <property type="evidence" value="ECO:0007669"/>
    <property type="project" value="InterPro"/>
</dbReference>
<dbReference type="SMART" id="SM00173">
    <property type="entry name" value="RAS"/>
    <property type="match status" value="1"/>
</dbReference>
<dbReference type="InterPro" id="IPR005225">
    <property type="entry name" value="Small_GTP-bd"/>
</dbReference>
<evidence type="ECO:0000256" key="1">
    <source>
        <dbReference type="ARBA" id="ARBA00006270"/>
    </source>
</evidence>
<sequence length="188" mass="20532">MSVVEPNLIKLAIVGAGGVGKSALTVQDSYRKQLEVDGQVTLLDILDTAGQEEFSAMRDQYMLNGEGFLVVYSIIVRQTFNEVVSYRQHIQRIKDGDDAPIVIVGNKCDLEEKREVAVSEGRDLATSYGVPFFETSALTSTNIEEAFFALVRAVRRHRSGEGKLGGGKSTIKKSGSSSPKVKRACILF</sequence>
<dbReference type="Pfam" id="PF00071">
    <property type="entry name" value="Ras"/>
    <property type="match status" value="1"/>
</dbReference>
<dbReference type="RefSeq" id="XP_004352513.1">
    <property type="nucleotide sequence ID" value="XM_004352461.1"/>
</dbReference>
<dbReference type="AlphaFoldDB" id="L8HF47"/>
<comment type="similarity">
    <text evidence="1">Belongs to the small GTPase superfamily. Rab family.</text>
</comment>
<dbReference type="GeneID" id="14924006"/>
<evidence type="ECO:0000256" key="2">
    <source>
        <dbReference type="ARBA" id="ARBA00022741"/>
    </source>
</evidence>